<proteinExistence type="predicted"/>
<keyword evidence="1" id="KW-0472">Membrane</keyword>
<dbReference type="Proteomes" id="UP000066480">
    <property type="component" value="Chromosome"/>
</dbReference>
<feature type="transmembrane region" description="Helical" evidence="1">
    <location>
        <begin position="59"/>
        <end position="76"/>
    </location>
</feature>
<organism evidence="2 3">
    <name type="scientific">Luteipulveratus mongoliensis</name>
    <dbReference type="NCBI Taxonomy" id="571913"/>
    <lineage>
        <taxon>Bacteria</taxon>
        <taxon>Bacillati</taxon>
        <taxon>Actinomycetota</taxon>
        <taxon>Actinomycetes</taxon>
        <taxon>Micrococcales</taxon>
        <taxon>Dermacoccaceae</taxon>
        <taxon>Luteipulveratus</taxon>
    </lineage>
</organism>
<protein>
    <submittedName>
        <fullName evidence="2">Uncharacterized protein</fullName>
    </submittedName>
</protein>
<feature type="transmembrane region" description="Helical" evidence="1">
    <location>
        <begin position="20"/>
        <end position="47"/>
    </location>
</feature>
<name>A0A0K1JNL0_9MICO</name>
<dbReference type="EMBL" id="CP011112">
    <property type="protein sequence ID" value="AKU18297.1"/>
    <property type="molecule type" value="Genomic_DNA"/>
</dbReference>
<dbReference type="KEGG" id="lmoi:VV02_24725"/>
<gene>
    <name evidence="2" type="ORF">VV02_24725</name>
</gene>
<keyword evidence="1" id="KW-0812">Transmembrane</keyword>
<dbReference type="AlphaFoldDB" id="A0A0K1JNL0"/>
<keyword evidence="1" id="KW-1133">Transmembrane helix</keyword>
<evidence type="ECO:0000313" key="3">
    <source>
        <dbReference type="Proteomes" id="UP000066480"/>
    </source>
</evidence>
<accession>A0A0K1JNL0</accession>
<reference evidence="2 3" key="1">
    <citation type="submission" date="2015-03" db="EMBL/GenBank/DDBJ databases">
        <title>Luteipulveratus halotolerans sp. nov., a novel actinobacterium (Dermacoccaceae) from Sarawak, Malaysia.</title>
        <authorList>
            <person name="Juboi H."/>
            <person name="Basik A."/>
            <person name="Shamsul S.S."/>
            <person name="Arnold P."/>
            <person name="Schmitt E.K."/>
            <person name="Sanglier J.-J."/>
            <person name="Yeo T."/>
        </authorList>
    </citation>
    <scope>NUCLEOTIDE SEQUENCE [LARGE SCALE GENOMIC DNA]</scope>
    <source>
        <strain evidence="2 3">MN07-A0370</strain>
    </source>
</reference>
<keyword evidence="3" id="KW-1185">Reference proteome</keyword>
<evidence type="ECO:0000313" key="2">
    <source>
        <dbReference type="EMBL" id="AKU18297.1"/>
    </source>
</evidence>
<evidence type="ECO:0000256" key="1">
    <source>
        <dbReference type="SAM" id="Phobius"/>
    </source>
</evidence>
<sequence length="77" mass="8144">MAAQVESSNRGWWLSALGLGVAMLVTLLVGGILPFIGGPLVAAIFIWGPLRAAPIRSRIAVGAVGLLVLLIHIRLYR</sequence>